<feature type="transmembrane region" description="Helical" evidence="1">
    <location>
        <begin position="15"/>
        <end position="33"/>
    </location>
</feature>
<dbReference type="PANTHER" id="PTHR37067">
    <property type="entry name" value="PX DOMAIN-CONTAINING PROTEIN"/>
    <property type="match status" value="1"/>
</dbReference>
<name>A0A3R8D570_APHAT</name>
<gene>
    <name evidence="2" type="ORF">B5M09_011946</name>
</gene>
<protein>
    <submittedName>
        <fullName evidence="2">Uncharacterized protein</fullName>
    </submittedName>
</protein>
<keyword evidence="1" id="KW-0812">Transmembrane</keyword>
<dbReference type="AlphaFoldDB" id="A0A3R8D570"/>
<proteinExistence type="predicted"/>
<evidence type="ECO:0000256" key="1">
    <source>
        <dbReference type="SAM" id="Phobius"/>
    </source>
</evidence>
<keyword evidence="1" id="KW-1133">Transmembrane helix</keyword>
<dbReference type="EMBL" id="MZMZ02003797">
    <property type="protein sequence ID" value="RQM20667.1"/>
    <property type="molecule type" value="Genomic_DNA"/>
</dbReference>
<keyword evidence="3" id="KW-1185">Reference proteome</keyword>
<accession>A0A3R8D570</accession>
<reference evidence="2" key="1">
    <citation type="submission" date="2018-07" db="EMBL/GenBank/DDBJ databases">
        <title>Annotation of Aphanomyces astaci genome assembly.</title>
        <authorList>
            <person name="Studholme D.J."/>
        </authorList>
    </citation>
    <scope>NUCLEOTIDE SEQUENCE [LARGE SCALE GENOMIC DNA]</scope>
    <source>
        <strain evidence="2">Pc</strain>
    </source>
</reference>
<sequence>MGTEPCLAWTFPNNSVSLAITLQFCILALFVMVRGMTYQNKWALKFGIEISELDPITSQVTSCICLFFINGIIGELMFKKEDEVAAVDQEEDDDVDGAVVQAEKLVARAANSNRRAMVLFVEQEDGSYVATIKTPMKFELSIGYVSAGMSFRQTAKAVGMTHRTCNIAKLAGLNDTIVGQWVRILVGGYLQQIANLLADDDIWAFALAFDGGTHRGTTFFDVRIRFGFRGVLYNMHMIALPQFERHTAANIVNLVVKIMNALYSRWRKKIIGVAADGEPMTSRIQGVVTKIVEEGEIDFIRIWCIPHQMDLVVRATTEAVAMWQVGVTPCHHLARTHLLSTCLMTHPS</sequence>
<evidence type="ECO:0000313" key="2">
    <source>
        <dbReference type="EMBL" id="RQM20667.1"/>
    </source>
</evidence>
<organism evidence="2 3">
    <name type="scientific">Aphanomyces astaci</name>
    <name type="common">Crayfish plague agent</name>
    <dbReference type="NCBI Taxonomy" id="112090"/>
    <lineage>
        <taxon>Eukaryota</taxon>
        <taxon>Sar</taxon>
        <taxon>Stramenopiles</taxon>
        <taxon>Oomycota</taxon>
        <taxon>Saprolegniomycetes</taxon>
        <taxon>Saprolegniales</taxon>
        <taxon>Verrucalvaceae</taxon>
        <taxon>Aphanomyces</taxon>
    </lineage>
</organism>
<dbReference type="PANTHER" id="PTHR37067:SF3">
    <property type="entry name" value="PX DOMAIN-CONTAINING PROTEIN"/>
    <property type="match status" value="1"/>
</dbReference>
<keyword evidence="1" id="KW-0472">Membrane</keyword>
<evidence type="ECO:0000313" key="3">
    <source>
        <dbReference type="Proteomes" id="UP000284702"/>
    </source>
</evidence>
<dbReference type="Proteomes" id="UP000284702">
    <property type="component" value="Unassembled WGS sequence"/>
</dbReference>
<comment type="caution">
    <text evidence="2">The sequence shown here is derived from an EMBL/GenBank/DDBJ whole genome shotgun (WGS) entry which is preliminary data.</text>
</comment>